<dbReference type="EMBL" id="VFIY01000004">
    <property type="protein sequence ID" value="TPD62938.1"/>
    <property type="molecule type" value="Genomic_DNA"/>
</dbReference>
<dbReference type="RefSeq" id="WP_139938188.1">
    <property type="nucleotide sequence ID" value="NZ_JBHSYP010000022.1"/>
</dbReference>
<protein>
    <submittedName>
        <fullName evidence="1">2-hydroxyacyl-CoA dehydratase</fullName>
    </submittedName>
</protein>
<keyword evidence="2" id="KW-1185">Reference proteome</keyword>
<dbReference type="AlphaFoldDB" id="A0A501PS10"/>
<gene>
    <name evidence="1" type="ORF">FIV46_02335</name>
</gene>
<evidence type="ECO:0000313" key="1">
    <source>
        <dbReference type="EMBL" id="TPD62938.1"/>
    </source>
</evidence>
<comment type="caution">
    <text evidence="1">The sequence shown here is derived from an EMBL/GenBank/DDBJ whole genome shotgun (WGS) entry which is preliminary data.</text>
</comment>
<evidence type="ECO:0000313" key="2">
    <source>
        <dbReference type="Proteomes" id="UP000319148"/>
    </source>
</evidence>
<sequence length="164" mass="18815">MNVKDSIYIVWNAENAGANSGQEFEPGLYFYGYWKNSLLPELETEKLLNAWHDAKVAFKAQKIKENDYNHIVIDMRVFDFPPQSQWLTNIRKTLQFLSENGAMISWCGDETCHGHLSIFNPTEASGNIYAAYSKENGFYCNSDLDEEIHYLNDEQLAIFGKVLG</sequence>
<accession>A0A501PS10</accession>
<dbReference type="Proteomes" id="UP000319148">
    <property type="component" value="Unassembled WGS sequence"/>
</dbReference>
<dbReference type="OrthoDB" id="9181912at2"/>
<reference evidence="2" key="1">
    <citation type="submission" date="2019-06" db="EMBL/GenBank/DDBJ databases">
        <title>The complete genome of Emcibacter congregatus ZYLT.</title>
        <authorList>
            <person name="Zhao Z."/>
        </authorList>
    </citation>
    <scope>NUCLEOTIDE SEQUENCE [LARGE SCALE GENOMIC DNA]</scope>
    <source>
        <strain evidence="2">MCCC 1A06723</strain>
    </source>
</reference>
<name>A0A501PS10_9PROT</name>
<organism evidence="1 2">
    <name type="scientific">Emcibacter nanhaiensis</name>
    <dbReference type="NCBI Taxonomy" id="1505037"/>
    <lineage>
        <taxon>Bacteria</taxon>
        <taxon>Pseudomonadati</taxon>
        <taxon>Pseudomonadota</taxon>
        <taxon>Alphaproteobacteria</taxon>
        <taxon>Emcibacterales</taxon>
        <taxon>Emcibacteraceae</taxon>
        <taxon>Emcibacter</taxon>
    </lineage>
</organism>
<proteinExistence type="predicted"/>